<sequence length="309" mass="35662">MKELPPYLELYRREMQRGRPHHAYLVGSGSALAVEFALYFLRGLNCLGPVQGCLPCGDCYCCKHDYMVSRQIEPEDGHISIDQIRDLAEFLDSTSVDGQFRCKGVIIEQAEKMTSTDAVNRTQENALLKTLEEPPVGSVLFLLSDVPSFFLPTIRSRTAFLPFYNVEMEEYRRHLGDLQFSQNEIQLLSKIADTSCTERRDLEFIVQCVAVARGLLKGSLEAEQVQFYLKNADQWERMLRVFHVYFRDALIFLQTGKHDRVYKIVPCNPYRVIEILQDIGRVRRILSTTHSNPRFQMLSLLSKHRCQTV</sequence>
<accession>A0A7W7Y5B1</accession>
<evidence type="ECO:0000313" key="2">
    <source>
        <dbReference type="Proteomes" id="UP000528322"/>
    </source>
</evidence>
<dbReference type="EC" id="2.7.7.7" evidence="1"/>
<dbReference type="AlphaFoldDB" id="A0A7W7Y5B1"/>
<organism evidence="1 2">
    <name type="scientific">Desulfurispira natronophila</name>
    <dbReference type="NCBI Taxonomy" id="682562"/>
    <lineage>
        <taxon>Bacteria</taxon>
        <taxon>Pseudomonadati</taxon>
        <taxon>Chrysiogenota</taxon>
        <taxon>Chrysiogenia</taxon>
        <taxon>Chrysiogenales</taxon>
        <taxon>Chrysiogenaceae</taxon>
        <taxon>Desulfurispira</taxon>
    </lineage>
</organism>
<dbReference type="GO" id="GO:0003887">
    <property type="term" value="F:DNA-directed DNA polymerase activity"/>
    <property type="evidence" value="ECO:0007669"/>
    <property type="project" value="UniProtKB-EC"/>
</dbReference>
<evidence type="ECO:0000313" key="1">
    <source>
        <dbReference type="EMBL" id="MBB5022179.1"/>
    </source>
</evidence>
<reference evidence="1 2" key="1">
    <citation type="submission" date="2020-08" db="EMBL/GenBank/DDBJ databases">
        <title>Genomic Encyclopedia of Type Strains, Phase IV (KMG-IV): sequencing the most valuable type-strain genomes for metagenomic binning, comparative biology and taxonomic classification.</title>
        <authorList>
            <person name="Goeker M."/>
        </authorList>
    </citation>
    <scope>NUCLEOTIDE SEQUENCE [LARGE SCALE GENOMIC DNA]</scope>
    <source>
        <strain evidence="1 2">DSM 22071</strain>
    </source>
</reference>
<proteinExistence type="predicted"/>
<comment type="caution">
    <text evidence="1">The sequence shown here is derived from an EMBL/GenBank/DDBJ whole genome shotgun (WGS) entry which is preliminary data.</text>
</comment>
<dbReference type="Proteomes" id="UP000528322">
    <property type="component" value="Unassembled WGS sequence"/>
</dbReference>
<keyword evidence="1" id="KW-0808">Transferase</keyword>
<keyword evidence="1" id="KW-0548">Nucleotidyltransferase</keyword>
<keyword evidence="2" id="KW-1185">Reference proteome</keyword>
<gene>
    <name evidence="1" type="ORF">HNR37_001507</name>
</gene>
<dbReference type="EMBL" id="JACHID010000008">
    <property type="protein sequence ID" value="MBB5022179.1"/>
    <property type="molecule type" value="Genomic_DNA"/>
</dbReference>
<protein>
    <submittedName>
        <fullName evidence="1">DNA polymerase-3 subunit delta</fullName>
        <ecNumber evidence="1">2.7.7.7</ecNumber>
    </submittedName>
</protein>
<dbReference type="Gene3D" id="3.40.50.300">
    <property type="entry name" value="P-loop containing nucleotide triphosphate hydrolases"/>
    <property type="match status" value="1"/>
</dbReference>
<dbReference type="SUPFAM" id="SSF52540">
    <property type="entry name" value="P-loop containing nucleoside triphosphate hydrolases"/>
    <property type="match status" value="1"/>
</dbReference>
<dbReference type="RefSeq" id="WP_183732225.1">
    <property type="nucleotide sequence ID" value="NZ_JACHID010000008.1"/>
</dbReference>
<dbReference type="Pfam" id="PF13177">
    <property type="entry name" value="DNA_pol3_delta2"/>
    <property type="match status" value="1"/>
</dbReference>
<name>A0A7W7Y5B1_9BACT</name>
<dbReference type="InterPro" id="IPR027417">
    <property type="entry name" value="P-loop_NTPase"/>
</dbReference>